<accession>A0AB36J7J4</accession>
<dbReference type="EMBL" id="MPTO01000042">
    <property type="protein sequence ID" value="OME11095.1"/>
    <property type="molecule type" value="Genomic_DNA"/>
</dbReference>
<protein>
    <recommendedName>
        <fullName evidence="3">Phage portal protein</fullName>
    </recommendedName>
</protein>
<dbReference type="RefSeq" id="WP_076138693.1">
    <property type="nucleotide sequence ID" value="NZ_MPTO01000042.1"/>
</dbReference>
<dbReference type="Pfam" id="PF10076">
    <property type="entry name" value="Phage_Mu_Gp48"/>
    <property type="match status" value="1"/>
</dbReference>
<dbReference type="InterPro" id="IPR018755">
    <property type="entry name" value="Phage_Mu_Gp48"/>
</dbReference>
<comment type="caution">
    <text evidence="1">The sequence shown here is derived from an EMBL/GenBank/DDBJ whole genome shotgun (WGS) entry which is preliminary data.</text>
</comment>
<dbReference type="Proteomes" id="UP000187323">
    <property type="component" value="Unassembled WGS sequence"/>
</dbReference>
<gene>
    <name evidence="1" type="ORF">BSK47_29760</name>
</gene>
<sequence length="202" mass="22772">MSYGESLYSTLLFTANELEDIDDVNTVDLMKYLPAYYKGVQEIEELQKSLGIEIYGLTTRAQEVLDQAYVETATWSLARWEAELGLSSDPSKSYVSRREMIKAKRRGTGTTTPEMIQRTASAFAGGEVSVEEVPGEYRFIVRFIGILGIPPNMAGLIQILDEIKPAHLAYEFAYTYTYWDSLKTITWNTAGTGTWNDLRTFG</sequence>
<evidence type="ECO:0000313" key="2">
    <source>
        <dbReference type="Proteomes" id="UP000187323"/>
    </source>
</evidence>
<proteinExistence type="predicted"/>
<name>A0AB36J7J4_9BACL</name>
<dbReference type="AlphaFoldDB" id="A0AB36J7J4"/>
<evidence type="ECO:0000313" key="1">
    <source>
        <dbReference type="EMBL" id="OME11095.1"/>
    </source>
</evidence>
<organism evidence="1 2">
    <name type="scientific">Paenibacillus odorifer</name>
    <dbReference type="NCBI Taxonomy" id="189426"/>
    <lineage>
        <taxon>Bacteria</taxon>
        <taxon>Bacillati</taxon>
        <taxon>Bacillota</taxon>
        <taxon>Bacilli</taxon>
        <taxon>Bacillales</taxon>
        <taxon>Paenibacillaceae</taxon>
        <taxon>Paenibacillus</taxon>
    </lineage>
</organism>
<reference evidence="1 2" key="1">
    <citation type="submission" date="2016-10" db="EMBL/GenBank/DDBJ databases">
        <title>Paenibacillus species isolates.</title>
        <authorList>
            <person name="Beno S.M."/>
        </authorList>
    </citation>
    <scope>NUCLEOTIDE SEQUENCE [LARGE SCALE GENOMIC DNA]</scope>
    <source>
        <strain evidence="1 2">FSL H7-0918</strain>
    </source>
</reference>
<evidence type="ECO:0008006" key="3">
    <source>
        <dbReference type="Google" id="ProtNLM"/>
    </source>
</evidence>